<feature type="compositionally biased region" description="Basic residues" evidence="2">
    <location>
        <begin position="664"/>
        <end position="674"/>
    </location>
</feature>
<feature type="repeat" description="TPR" evidence="1">
    <location>
        <begin position="1193"/>
        <end position="1226"/>
    </location>
</feature>
<feature type="region of interest" description="Disordered" evidence="2">
    <location>
        <begin position="729"/>
        <end position="828"/>
    </location>
</feature>
<dbReference type="Gene3D" id="1.25.40.10">
    <property type="entry name" value="Tetratricopeptide repeat domain"/>
    <property type="match status" value="2"/>
</dbReference>
<feature type="region of interest" description="Disordered" evidence="2">
    <location>
        <begin position="200"/>
        <end position="220"/>
    </location>
</feature>
<dbReference type="CDD" id="cd06257">
    <property type="entry name" value="DnaJ"/>
    <property type="match status" value="1"/>
</dbReference>
<evidence type="ECO:0000313" key="4">
    <source>
        <dbReference type="EMBL" id="CAI5733344.1"/>
    </source>
</evidence>
<dbReference type="PANTHER" id="PTHR44200:SF1">
    <property type="entry name" value="DNAJ HOMOLOG SUBFAMILY C MEMBER 7"/>
    <property type="match status" value="1"/>
</dbReference>
<dbReference type="PANTHER" id="PTHR44200">
    <property type="entry name" value="DNAJ HOMOLOG SUBFAMILY C MEMBER 7"/>
    <property type="match status" value="1"/>
</dbReference>
<name>A0AAV0UEP4_9STRA</name>
<dbReference type="Gene3D" id="1.10.287.110">
    <property type="entry name" value="DnaJ domain"/>
    <property type="match status" value="1"/>
</dbReference>
<dbReference type="SUPFAM" id="SSF48452">
    <property type="entry name" value="TPR-like"/>
    <property type="match status" value="2"/>
</dbReference>
<feature type="compositionally biased region" description="Polar residues" evidence="2">
    <location>
        <begin position="211"/>
        <end position="220"/>
    </location>
</feature>
<sequence length="1380" mass="151682">MVKLVEYADSSDDALDNDSNDGSQWSSFGEIPSSPSDSFSYPMESLDSEDEDEDDAASRASLDISGSVTSSMGTDDLNPDNNMDEKSLEEEEEEEEENCNFDNFDNHETVKNVKNKQNDEVCYAWKELQTAFEINAFKKRGVDTLYRGDEPMVLDEKTEKQQQVTQDNEVKISSTHLNGETEQSSFPAFFTPGIAKPKTIRSQRRKMPTKTHPTGVSPQFSTLFTGKEQQQDLMDTDLFSMQNVEPSTEKYTNIQQVNGHQPSQMETPTVSLRVKQTEAKTPGFTFGKPVAAAFGESGDDTHMRSPSPKRTAAAASFVPIEGGFTLGQSGKNSKPYKFCNFGSSGSEAAIFSAKTTSSTMNDGDNACMRSPSAHEKPASQKPTTVFTPSRAPPTGVSGVLCGTSKDPVGDTSSGSFGTNRASTAASTFFSTGVVGRNSDRRKKKGSSCSTFAPILESNSSKSQFFASSSTIGSSISQSATATSQQSNTMFASGESSERPSNMASAVPFKKSFVTSTGGPGAFKNPNAKTVPEAFPNTDLFTFRTDGSGSASSSAAPTMSGVPGQVSRDEAVFCDLFGFGGAKTNMPTKGATFHFPADNISSVTVGSFQIGCHDARKNPRVRTRKSGVFTHKNSPRKDAKVGAAEPEPSPRFGSASSSTPSLFSIHHRRTRKNARLGKCERSPPADPSVKRTFQCDRSSPPSDGQLHSHAVKPTAATGFGSSIGATSASNNGFGVKTAQQQDQSSDPGVLSSHPQQAISSTSQPQNSNHSSIFRRNGSRKSTQIQQTSNGAGSRRILRAALRSVGVSGDRPGSAPPTMTNYDEGDAEMDSDDKQDWFELKRLGGVAYFSKQYEDAAEYYRQSIELLESLSDEDTVINTAEMRANKAKLHANRAASQMMLMQIAEAQRECRRSIEVDATYARAYLRLGRIQVLLGDTANAQANTDTARHLMEGLDNKVSSGDEADYASLTKMEANIKKLTTLQGEIKWYVDNEDFEQALVQANLALALAPYSRKLQVEKAHILLRQQKLDQIIEFFTSIIEKQQGSQGKMSIPASTSEANTKPLKDKTVEKIAMIGIELGLLWATTLHYQNKVEDAVQILDALEVVAPCSSHVIQLKWQWHDMKQLKHDGNERFKQGKYQEAVRFYSEAMQIDPQHQEYCAVIYCNRSAAQMGLEQYRTAVYDCNEALKRKPNMPRALLRRARCYVALKMYYEAVKDFEQYLREQPGTVPADATSDVRRECNEAKAAIAKAREEVRQREAAKKRTERQQRHQNSRQRTESSWNDSKFYGNYRRGANSNNRGGYGSSRFQSSGGSSRASYMAPKTQHRTYYDVLGIEKTSTVHQIRKAYRKLALVYHPDKAKTSAYGDLFKEMTAAFGNFYEN</sequence>
<dbReference type="Pfam" id="PF00226">
    <property type="entry name" value="DnaJ"/>
    <property type="match status" value="1"/>
</dbReference>
<organism evidence="4 5">
    <name type="scientific">Peronospora farinosa</name>
    <dbReference type="NCBI Taxonomy" id="134698"/>
    <lineage>
        <taxon>Eukaryota</taxon>
        <taxon>Sar</taxon>
        <taxon>Stramenopiles</taxon>
        <taxon>Oomycota</taxon>
        <taxon>Peronosporomycetes</taxon>
        <taxon>Peronosporales</taxon>
        <taxon>Peronosporaceae</taxon>
        <taxon>Peronospora</taxon>
    </lineage>
</organism>
<dbReference type="Proteomes" id="UP001159659">
    <property type="component" value="Unassembled WGS sequence"/>
</dbReference>
<feature type="compositionally biased region" description="Polar residues" evidence="2">
    <location>
        <begin position="729"/>
        <end position="790"/>
    </location>
</feature>
<feature type="compositionally biased region" description="Low complexity" evidence="2">
    <location>
        <begin position="477"/>
        <end position="486"/>
    </location>
</feature>
<feature type="region of interest" description="Disordered" evidence="2">
    <location>
        <begin position="1"/>
        <end position="104"/>
    </location>
</feature>
<reference evidence="4" key="1">
    <citation type="submission" date="2022-12" db="EMBL/GenBank/DDBJ databases">
        <authorList>
            <person name="Webb A."/>
        </authorList>
    </citation>
    <scope>NUCLEOTIDE SEQUENCE</scope>
    <source>
        <strain evidence="4">Pf2</strain>
    </source>
</reference>
<feature type="compositionally biased region" description="Polar residues" evidence="2">
    <location>
        <begin position="22"/>
        <end position="39"/>
    </location>
</feature>
<dbReference type="Pfam" id="PF13174">
    <property type="entry name" value="TPR_6"/>
    <property type="match status" value="1"/>
</dbReference>
<protein>
    <recommendedName>
        <fullName evidence="3">J domain-containing protein</fullName>
    </recommendedName>
</protein>
<feature type="compositionally biased region" description="Acidic residues" evidence="2">
    <location>
        <begin position="87"/>
        <end position="99"/>
    </location>
</feature>
<feature type="region of interest" description="Disordered" evidence="2">
    <location>
        <begin position="477"/>
        <end position="503"/>
    </location>
</feature>
<evidence type="ECO:0000259" key="3">
    <source>
        <dbReference type="PROSITE" id="PS50076"/>
    </source>
</evidence>
<dbReference type="EMBL" id="CANTFK010000921">
    <property type="protein sequence ID" value="CAI5733344.1"/>
    <property type="molecule type" value="Genomic_DNA"/>
</dbReference>
<evidence type="ECO:0000313" key="5">
    <source>
        <dbReference type="Proteomes" id="UP001159659"/>
    </source>
</evidence>
<dbReference type="InterPro" id="IPR052758">
    <property type="entry name" value="SRC_co-chaperone"/>
</dbReference>
<dbReference type="InterPro" id="IPR011990">
    <property type="entry name" value="TPR-like_helical_dom_sf"/>
</dbReference>
<dbReference type="InterPro" id="IPR001623">
    <property type="entry name" value="DnaJ_domain"/>
</dbReference>
<feature type="compositionally biased region" description="Low complexity" evidence="2">
    <location>
        <begin position="1303"/>
        <end position="1316"/>
    </location>
</feature>
<feature type="region of interest" description="Disordered" evidence="2">
    <location>
        <begin position="1250"/>
        <end position="1318"/>
    </location>
</feature>
<gene>
    <name evidence="4" type="ORF">PFR002_LOCUS7158</name>
</gene>
<feature type="domain" description="J" evidence="3">
    <location>
        <begin position="1326"/>
        <end position="1380"/>
    </location>
</feature>
<keyword evidence="1" id="KW-0802">TPR repeat</keyword>
<feature type="compositionally biased region" description="Acidic residues" evidence="2">
    <location>
        <begin position="46"/>
        <end position="55"/>
    </location>
</feature>
<feature type="compositionally biased region" description="Basic residues" evidence="2">
    <location>
        <begin position="200"/>
        <end position="209"/>
    </location>
</feature>
<accession>A0AAV0UEP4</accession>
<dbReference type="InterPro" id="IPR036869">
    <property type="entry name" value="J_dom_sf"/>
</dbReference>
<dbReference type="SMART" id="SM00028">
    <property type="entry name" value="TPR"/>
    <property type="match status" value="6"/>
</dbReference>
<dbReference type="PROSITE" id="PS50005">
    <property type="entry name" value="TPR"/>
    <property type="match status" value="2"/>
</dbReference>
<feature type="compositionally biased region" description="Acidic residues" evidence="2">
    <location>
        <begin position="9"/>
        <end position="19"/>
    </location>
</feature>
<evidence type="ECO:0000256" key="1">
    <source>
        <dbReference type="PROSITE-ProRule" id="PRU00339"/>
    </source>
</evidence>
<feature type="repeat" description="TPR" evidence="1">
    <location>
        <begin position="1121"/>
        <end position="1154"/>
    </location>
</feature>
<dbReference type="SMART" id="SM00271">
    <property type="entry name" value="DnaJ"/>
    <property type="match status" value="1"/>
</dbReference>
<feature type="compositionally biased region" description="Polar residues" evidence="2">
    <location>
        <begin position="64"/>
        <end position="73"/>
    </location>
</feature>
<dbReference type="PRINTS" id="PR00625">
    <property type="entry name" value="JDOMAIN"/>
</dbReference>
<dbReference type="SUPFAM" id="SSF46565">
    <property type="entry name" value="Chaperone J-domain"/>
    <property type="match status" value="1"/>
</dbReference>
<feature type="region of interest" description="Disordered" evidence="2">
    <location>
        <begin position="361"/>
        <end position="395"/>
    </location>
</feature>
<dbReference type="InterPro" id="IPR019734">
    <property type="entry name" value="TPR_rpt"/>
</dbReference>
<dbReference type="PROSITE" id="PS50076">
    <property type="entry name" value="DNAJ_2"/>
    <property type="match status" value="1"/>
</dbReference>
<feature type="compositionally biased region" description="Basic and acidic residues" evidence="2">
    <location>
        <begin position="1250"/>
        <end position="1267"/>
    </location>
</feature>
<proteinExistence type="predicted"/>
<feature type="region of interest" description="Disordered" evidence="2">
    <location>
        <begin position="615"/>
        <end position="708"/>
    </location>
</feature>
<evidence type="ECO:0000256" key="2">
    <source>
        <dbReference type="SAM" id="MobiDB-lite"/>
    </source>
</evidence>
<feature type="compositionally biased region" description="Polar residues" evidence="2">
    <location>
        <begin position="487"/>
        <end position="503"/>
    </location>
</feature>
<comment type="caution">
    <text evidence="4">The sequence shown here is derived from an EMBL/GenBank/DDBJ whole genome shotgun (WGS) entry which is preliminary data.</text>
</comment>